<evidence type="ECO:0000313" key="9">
    <source>
        <dbReference type="Proteomes" id="UP001139353"/>
    </source>
</evidence>
<dbReference type="Gene3D" id="1.10.1740.10">
    <property type="match status" value="1"/>
</dbReference>
<evidence type="ECO:0000256" key="4">
    <source>
        <dbReference type="ARBA" id="ARBA00023163"/>
    </source>
</evidence>
<keyword evidence="3" id="KW-0731">Sigma factor</keyword>
<dbReference type="GO" id="GO:0016987">
    <property type="term" value="F:sigma factor activity"/>
    <property type="evidence" value="ECO:0007669"/>
    <property type="project" value="UniProtKB-KW"/>
</dbReference>
<dbReference type="GO" id="GO:0006352">
    <property type="term" value="P:DNA-templated transcription initiation"/>
    <property type="evidence" value="ECO:0007669"/>
    <property type="project" value="InterPro"/>
</dbReference>
<evidence type="ECO:0000259" key="7">
    <source>
        <dbReference type="Pfam" id="PF08281"/>
    </source>
</evidence>
<dbReference type="Proteomes" id="UP001139353">
    <property type="component" value="Unassembled WGS sequence"/>
</dbReference>
<dbReference type="InterPro" id="IPR014284">
    <property type="entry name" value="RNA_pol_sigma-70_dom"/>
</dbReference>
<feature type="domain" description="RNA polymerase sigma-70 region 2" evidence="6">
    <location>
        <begin position="44"/>
        <end position="110"/>
    </location>
</feature>
<dbReference type="NCBIfam" id="TIGR02937">
    <property type="entry name" value="sigma70-ECF"/>
    <property type="match status" value="1"/>
</dbReference>
<dbReference type="AlphaFoldDB" id="A0A9X1YE19"/>
<dbReference type="Pfam" id="PF04542">
    <property type="entry name" value="Sigma70_r2"/>
    <property type="match status" value="1"/>
</dbReference>
<dbReference type="PANTHER" id="PTHR43133:SF32">
    <property type="entry name" value="BLR3042 PROTEIN"/>
    <property type="match status" value="1"/>
</dbReference>
<dbReference type="CDD" id="cd06171">
    <property type="entry name" value="Sigma70_r4"/>
    <property type="match status" value="1"/>
</dbReference>
<evidence type="ECO:0000259" key="6">
    <source>
        <dbReference type="Pfam" id="PF04542"/>
    </source>
</evidence>
<dbReference type="InterPro" id="IPR013324">
    <property type="entry name" value="RNA_pol_sigma_r3/r4-like"/>
</dbReference>
<dbReference type="InterPro" id="IPR007627">
    <property type="entry name" value="RNA_pol_sigma70_r2"/>
</dbReference>
<feature type="region of interest" description="Disordered" evidence="5">
    <location>
        <begin position="110"/>
        <end position="132"/>
    </location>
</feature>
<evidence type="ECO:0000256" key="5">
    <source>
        <dbReference type="SAM" id="MobiDB-lite"/>
    </source>
</evidence>
<accession>A0A9X1YE19</accession>
<dbReference type="SUPFAM" id="SSF88946">
    <property type="entry name" value="Sigma2 domain of RNA polymerase sigma factors"/>
    <property type="match status" value="1"/>
</dbReference>
<dbReference type="SUPFAM" id="SSF88659">
    <property type="entry name" value="Sigma3 and sigma4 domains of RNA polymerase sigma factors"/>
    <property type="match status" value="1"/>
</dbReference>
<gene>
    <name evidence="8" type="ORF">LPC04_00395</name>
</gene>
<organism evidence="8 9">
    <name type="scientific">Scleromatobacter humisilvae</name>
    <dbReference type="NCBI Taxonomy" id="2897159"/>
    <lineage>
        <taxon>Bacteria</taxon>
        <taxon>Pseudomonadati</taxon>
        <taxon>Pseudomonadota</taxon>
        <taxon>Betaproteobacteria</taxon>
        <taxon>Burkholderiales</taxon>
        <taxon>Sphaerotilaceae</taxon>
        <taxon>Scleromatobacter</taxon>
    </lineage>
</organism>
<dbReference type="Gene3D" id="1.10.10.10">
    <property type="entry name" value="Winged helix-like DNA-binding domain superfamily/Winged helix DNA-binding domain"/>
    <property type="match status" value="1"/>
</dbReference>
<dbReference type="InterPro" id="IPR039425">
    <property type="entry name" value="RNA_pol_sigma-70-like"/>
</dbReference>
<dbReference type="InterPro" id="IPR013325">
    <property type="entry name" value="RNA_pol_sigma_r2"/>
</dbReference>
<feature type="domain" description="RNA polymerase sigma factor 70 region 4 type 2" evidence="7">
    <location>
        <begin position="141"/>
        <end position="193"/>
    </location>
</feature>
<protein>
    <submittedName>
        <fullName evidence="8">Sigma-70 family RNA polymerase sigma factor</fullName>
    </submittedName>
</protein>
<name>A0A9X1YE19_9BURK</name>
<keyword evidence="9" id="KW-1185">Reference proteome</keyword>
<comment type="caution">
    <text evidence="8">The sequence shown here is derived from an EMBL/GenBank/DDBJ whole genome shotgun (WGS) entry which is preliminary data.</text>
</comment>
<feature type="compositionally biased region" description="Acidic residues" evidence="5">
    <location>
        <begin position="113"/>
        <end position="122"/>
    </location>
</feature>
<evidence type="ECO:0000256" key="1">
    <source>
        <dbReference type="ARBA" id="ARBA00010641"/>
    </source>
</evidence>
<reference evidence="8" key="1">
    <citation type="submission" date="2021-11" db="EMBL/GenBank/DDBJ databases">
        <title>BS-T2-15 a new species belonging to the Comamonadaceae family isolated from the soil of a French oak forest.</title>
        <authorList>
            <person name="Mieszkin S."/>
            <person name="Alain K."/>
        </authorList>
    </citation>
    <scope>NUCLEOTIDE SEQUENCE</scope>
    <source>
        <strain evidence="8">BS-T2-15</strain>
    </source>
</reference>
<dbReference type="RefSeq" id="WP_275680195.1">
    <property type="nucleotide sequence ID" value="NZ_JAJLJH010000001.1"/>
</dbReference>
<dbReference type="InterPro" id="IPR036388">
    <property type="entry name" value="WH-like_DNA-bd_sf"/>
</dbReference>
<dbReference type="InterPro" id="IPR013249">
    <property type="entry name" value="RNA_pol_sigma70_r4_t2"/>
</dbReference>
<keyword evidence="2" id="KW-0805">Transcription regulation</keyword>
<evidence type="ECO:0000256" key="3">
    <source>
        <dbReference type="ARBA" id="ARBA00023082"/>
    </source>
</evidence>
<evidence type="ECO:0000313" key="8">
    <source>
        <dbReference type="EMBL" id="MCK9684161.1"/>
    </source>
</evidence>
<proteinExistence type="inferred from homology"/>
<dbReference type="GO" id="GO:0003677">
    <property type="term" value="F:DNA binding"/>
    <property type="evidence" value="ECO:0007669"/>
    <property type="project" value="InterPro"/>
</dbReference>
<keyword evidence="4" id="KW-0804">Transcription</keyword>
<dbReference type="Pfam" id="PF08281">
    <property type="entry name" value="Sigma70_r4_2"/>
    <property type="match status" value="1"/>
</dbReference>
<sequence length="205" mass="23158">MNTAPTPQPSIRSASAPGGLHDDAEDRRLVACVCAHELAAFEALYRRYHPRLCRFLHRMLRPEHLVEEVLNDTLYVVWNQAERFNGTSKVSTWIFAIAYRKALKALSRHDDPLPDADEDDQPAADPSERPEARMSLSQARAAIDAALRALSVDQRAAVELTYFHGFSYPEIAAIVDCPTDTVKTRMFHARKRLRTAFGGQLDDWL</sequence>
<dbReference type="EMBL" id="JAJLJH010000001">
    <property type="protein sequence ID" value="MCK9684161.1"/>
    <property type="molecule type" value="Genomic_DNA"/>
</dbReference>
<comment type="similarity">
    <text evidence="1">Belongs to the sigma-70 factor family. ECF subfamily.</text>
</comment>
<evidence type="ECO:0000256" key="2">
    <source>
        <dbReference type="ARBA" id="ARBA00023015"/>
    </source>
</evidence>
<dbReference type="PANTHER" id="PTHR43133">
    <property type="entry name" value="RNA POLYMERASE ECF-TYPE SIGMA FACTO"/>
    <property type="match status" value="1"/>
</dbReference>